<proteinExistence type="predicted"/>
<keyword evidence="8" id="KW-0645">Protease</keyword>
<dbReference type="SUPFAM" id="SSF56935">
    <property type="entry name" value="Porins"/>
    <property type="match status" value="1"/>
</dbReference>
<dbReference type="Pfam" id="PF13620">
    <property type="entry name" value="CarboxypepD_reg"/>
    <property type="match status" value="1"/>
</dbReference>
<dbReference type="RefSeq" id="WP_197674917.1">
    <property type="nucleotide sequence ID" value="NZ_LT629690.1"/>
</dbReference>
<keyword evidence="5" id="KW-0472">Membrane</keyword>
<organism evidence="8 9">
    <name type="scientific">Terriglobus roseus</name>
    <dbReference type="NCBI Taxonomy" id="392734"/>
    <lineage>
        <taxon>Bacteria</taxon>
        <taxon>Pseudomonadati</taxon>
        <taxon>Acidobacteriota</taxon>
        <taxon>Terriglobia</taxon>
        <taxon>Terriglobales</taxon>
        <taxon>Acidobacteriaceae</taxon>
        <taxon>Terriglobus</taxon>
    </lineage>
</organism>
<dbReference type="GO" id="GO:0030246">
    <property type="term" value="F:carbohydrate binding"/>
    <property type="evidence" value="ECO:0007669"/>
    <property type="project" value="InterPro"/>
</dbReference>
<sequence length="1122" mass="120060">MRPIQFPSCMRKGLAQNAVRLMLLAGATAPVMLPGMMIAQAVNGSLLGTITDQSNAAVPGATVTITEVKSGATKTTKTNESGVYDFEALQPGTYQVSAVQSGFKAAKVENVAVVVNTTRRVDLSMSVGSTDESITVSAASEVLKTDRADVAVDITSQQAEDLPLGTNRNVQGLVALAPGATKPHLVHSNFFNAQASLSTEVNGQSRLANNLEIEGVDDNERSGLLQVLIPPSEAIESVNVSTANYQAEFGRVGGAVMDMILKSGTNAIHGQAYEFNRISALAAKTRFQTTAMAPSVYNYTGGNIGGPIIKNKIFLFGDYLHIADHQGQFNTVSVPTAAFRAGDLSAGGTNVYDPTTGNQATGTGRTQFNYQGRPNVIDPARISPIATRILAMVPLPNINGTSLTNNYSKNTHFVRTSNSFDVKADANIHNEDHLSYRYSWQNVDQNQEPIFGIAGGPAQGANNASGTQTAYNTALNYTRVFSPRLLAEVRLGLNHYRNKARQVDYGTTASSAIGIPGVNVDANTSGLTSINLGGGLPSNLVGTGASYPWDRGETNIDLVNNWSRVVGNHGVKFGIEYRRVRDDLFQGQVYGQRGVFAFTDGQTALNGGPKTGIANYMASFLLDIPGSGTGRDVGVKDASWRENQVFAYVQDTWQASPKLTLNYGVRWEFYDPPTPRKAGDYSNYEPNTNSLIVAGIGSNPMNIGLATRYRYFAPRVGIAYRTDAKTVIRAGYGISYQSWPDNLNTYATNFPLKQNNAYNPLNSYTPALRADGTPASMAGGFPAPLLANVPSNGIITNAPLAAYYAINTKWNAPYTQSFNAALQRALPAGFVLDIAYVGNVGIRQPQYYNLNAGFVAGAGAAGQPEYAPFGRTQSTTTFAQATSNYNSLQVKLDHRFNNGLSATTSYTYQKGLGYVTSNSTGVGSTNFYIDFHRNYSRLANDRTHTIVQSFIYQLPFGKGKKWANSGFVSHVAGGWQVTGVMSIETGTPFSVTASGTTLNAPSNTQVANINGKFRKTHGIGTSTTWFDTSVFSQPLTAAFGNTGQNAFVGPGFFNLDASLFRSFAMTERVILEFRAEAFSLTNTPQYGNPSSSVANSDFGQINASSGGASGNRTVELAGKIRF</sequence>
<dbReference type="AlphaFoldDB" id="A0A1G7G2B1"/>
<keyword evidence="8" id="KW-0378">Hydrolase</keyword>
<dbReference type="SUPFAM" id="SSF49452">
    <property type="entry name" value="Starch-binding domain-like"/>
    <property type="match status" value="1"/>
</dbReference>
<evidence type="ECO:0000256" key="1">
    <source>
        <dbReference type="ARBA" id="ARBA00004571"/>
    </source>
</evidence>
<dbReference type="PANTHER" id="PTHR30069:SF46">
    <property type="entry name" value="OAR PROTEIN"/>
    <property type="match status" value="1"/>
</dbReference>
<keyword evidence="4" id="KW-0812">Transmembrane</keyword>
<dbReference type="EMBL" id="LT629690">
    <property type="protein sequence ID" value="SDE82284.1"/>
    <property type="molecule type" value="Genomic_DNA"/>
</dbReference>
<dbReference type="GO" id="GO:0004180">
    <property type="term" value="F:carboxypeptidase activity"/>
    <property type="evidence" value="ECO:0007669"/>
    <property type="project" value="UniProtKB-KW"/>
</dbReference>
<evidence type="ECO:0000256" key="6">
    <source>
        <dbReference type="ARBA" id="ARBA00023237"/>
    </source>
</evidence>
<protein>
    <submittedName>
        <fullName evidence="8">Carboxypeptidase regulatory-like domain-containing protein</fullName>
    </submittedName>
</protein>
<reference evidence="8 9" key="1">
    <citation type="submission" date="2016-10" db="EMBL/GenBank/DDBJ databases">
        <authorList>
            <person name="de Groot N.N."/>
        </authorList>
    </citation>
    <scope>NUCLEOTIDE SEQUENCE [LARGE SCALE GENOMIC DNA]</scope>
    <source>
        <strain evidence="8 9">GAS232</strain>
    </source>
</reference>
<dbReference type="InterPro" id="IPR013784">
    <property type="entry name" value="Carb-bd-like_fold"/>
</dbReference>
<evidence type="ECO:0000256" key="3">
    <source>
        <dbReference type="ARBA" id="ARBA00022452"/>
    </source>
</evidence>
<dbReference type="PANTHER" id="PTHR30069">
    <property type="entry name" value="TONB-DEPENDENT OUTER MEMBRANE RECEPTOR"/>
    <property type="match status" value="1"/>
</dbReference>
<dbReference type="Pfam" id="PF25183">
    <property type="entry name" value="OMP_b-brl_4"/>
    <property type="match status" value="1"/>
</dbReference>
<gene>
    <name evidence="8" type="ORF">SAMN05444167_0531</name>
</gene>
<feature type="domain" description="TonB-dependent transporter Oar-like beta-barrel" evidence="7">
    <location>
        <begin position="260"/>
        <end position="1114"/>
    </location>
</feature>
<evidence type="ECO:0000313" key="8">
    <source>
        <dbReference type="EMBL" id="SDE82284.1"/>
    </source>
</evidence>
<dbReference type="InterPro" id="IPR039426">
    <property type="entry name" value="TonB-dep_rcpt-like"/>
</dbReference>
<keyword evidence="3" id="KW-1134">Transmembrane beta strand</keyword>
<dbReference type="Proteomes" id="UP000182427">
    <property type="component" value="Chromosome I"/>
</dbReference>
<dbReference type="InterPro" id="IPR057601">
    <property type="entry name" value="Oar-like_b-barrel"/>
</dbReference>
<evidence type="ECO:0000313" key="9">
    <source>
        <dbReference type="Proteomes" id="UP000182427"/>
    </source>
</evidence>
<name>A0A1G7G2B1_9BACT</name>
<dbReference type="Gene3D" id="2.60.40.1120">
    <property type="entry name" value="Carboxypeptidase-like, regulatory domain"/>
    <property type="match status" value="1"/>
</dbReference>
<keyword evidence="9" id="KW-1185">Reference proteome</keyword>
<keyword evidence="6" id="KW-0998">Cell outer membrane</keyword>
<dbReference type="GO" id="GO:0009279">
    <property type="term" value="C:cell outer membrane"/>
    <property type="evidence" value="ECO:0007669"/>
    <property type="project" value="UniProtKB-SubCell"/>
</dbReference>
<evidence type="ECO:0000256" key="4">
    <source>
        <dbReference type="ARBA" id="ARBA00022692"/>
    </source>
</evidence>
<dbReference type="GO" id="GO:0044718">
    <property type="term" value="P:siderophore transmembrane transport"/>
    <property type="evidence" value="ECO:0007669"/>
    <property type="project" value="TreeGrafter"/>
</dbReference>
<comment type="subcellular location">
    <subcellularLocation>
        <location evidence="1">Cell outer membrane</location>
        <topology evidence="1">Multi-pass membrane protein</topology>
    </subcellularLocation>
</comment>
<accession>A0A1G7G2B1</accession>
<evidence type="ECO:0000256" key="2">
    <source>
        <dbReference type="ARBA" id="ARBA00022448"/>
    </source>
</evidence>
<evidence type="ECO:0000259" key="7">
    <source>
        <dbReference type="Pfam" id="PF25183"/>
    </source>
</evidence>
<keyword evidence="2" id="KW-0813">Transport</keyword>
<keyword evidence="8" id="KW-0121">Carboxypeptidase</keyword>
<evidence type="ECO:0000256" key="5">
    <source>
        <dbReference type="ARBA" id="ARBA00023136"/>
    </source>
</evidence>
<dbReference type="InterPro" id="IPR036942">
    <property type="entry name" value="Beta-barrel_TonB_sf"/>
</dbReference>
<dbReference type="Gene3D" id="2.40.170.20">
    <property type="entry name" value="TonB-dependent receptor, beta-barrel domain"/>
    <property type="match status" value="1"/>
</dbReference>
<dbReference type="GO" id="GO:0015344">
    <property type="term" value="F:siderophore uptake transmembrane transporter activity"/>
    <property type="evidence" value="ECO:0007669"/>
    <property type="project" value="TreeGrafter"/>
</dbReference>